<feature type="region of interest" description="Disordered" evidence="6">
    <location>
        <begin position="595"/>
        <end position="660"/>
    </location>
</feature>
<dbReference type="Gene3D" id="2.60.40.10">
    <property type="entry name" value="Immunoglobulins"/>
    <property type="match status" value="5"/>
</dbReference>
<dbReference type="SMART" id="SM00409">
    <property type="entry name" value="IG"/>
    <property type="match status" value="4"/>
</dbReference>
<feature type="domain" description="Ig-like" evidence="7">
    <location>
        <begin position="474"/>
        <end position="555"/>
    </location>
</feature>
<dbReference type="InterPro" id="IPR051275">
    <property type="entry name" value="Cell_adhesion_signaling"/>
</dbReference>
<keyword evidence="3" id="KW-1015">Disulfide bond</keyword>
<dbReference type="Proteomes" id="UP001164746">
    <property type="component" value="Chromosome 5"/>
</dbReference>
<evidence type="ECO:0000313" key="8">
    <source>
        <dbReference type="EMBL" id="WAR06435.1"/>
    </source>
</evidence>
<dbReference type="InterPro" id="IPR007110">
    <property type="entry name" value="Ig-like_dom"/>
</dbReference>
<dbReference type="Pfam" id="PF08205">
    <property type="entry name" value="C2-set_2"/>
    <property type="match status" value="2"/>
</dbReference>
<evidence type="ECO:0000256" key="5">
    <source>
        <dbReference type="ARBA" id="ARBA00023319"/>
    </source>
</evidence>
<evidence type="ECO:0000256" key="1">
    <source>
        <dbReference type="ARBA" id="ARBA00004479"/>
    </source>
</evidence>
<feature type="domain" description="Ig-like" evidence="7">
    <location>
        <begin position="258"/>
        <end position="395"/>
    </location>
</feature>
<keyword evidence="2" id="KW-0472">Membrane</keyword>
<keyword evidence="9" id="KW-1185">Reference proteome</keyword>
<accession>A0ABY7E9B4</accession>
<comment type="subcellular location">
    <subcellularLocation>
        <location evidence="1">Membrane</location>
        <topology evidence="1">Single-pass type I membrane protein</topology>
    </subcellularLocation>
</comment>
<keyword evidence="4" id="KW-0325">Glycoprotein</keyword>
<dbReference type="EMBL" id="CP111016">
    <property type="protein sequence ID" value="WAR06435.1"/>
    <property type="molecule type" value="Genomic_DNA"/>
</dbReference>
<evidence type="ECO:0000256" key="3">
    <source>
        <dbReference type="ARBA" id="ARBA00023157"/>
    </source>
</evidence>
<feature type="compositionally biased region" description="Basic and acidic residues" evidence="6">
    <location>
        <begin position="615"/>
        <end position="659"/>
    </location>
</feature>
<keyword evidence="5" id="KW-0393">Immunoglobulin domain</keyword>
<gene>
    <name evidence="8" type="ORF">MAR_021804</name>
</gene>
<feature type="domain" description="Ig-like" evidence="7">
    <location>
        <begin position="44"/>
        <end position="148"/>
    </location>
</feature>
<dbReference type="InterPro" id="IPR013162">
    <property type="entry name" value="CD80_C2-set"/>
</dbReference>
<proteinExistence type="predicted"/>
<dbReference type="PANTHER" id="PTHR11640:SF164">
    <property type="entry name" value="MAM DOMAIN-CONTAINING GLYCOSYLPHOSPHATIDYLINOSITOL ANCHOR PROTEIN 1"/>
    <property type="match status" value="1"/>
</dbReference>
<dbReference type="PANTHER" id="PTHR11640">
    <property type="entry name" value="NEPHRIN"/>
    <property type="match status" value="1"/>
</dbReference>
<evidence type="ECO:0000259" key="7">
    <source>
        <dbReference type="PROSITE" id="PS50835"/>
    </source>
</evidence>
<dbReference type="SUPFAM" id="SSF48726">
    <property type="entry name" value="Immunoglobulin"/>
    <property type="match status" value="4"/>
</dbReference>
<dbReference type="Pfam" id="PF13927">
    <property type="entry name" value="Ig_3"/>
    <property type="match status" value="1"/>
</dbReference>
<organism evidence="8 9">
    <name type="scientific">Mya arenaria</name>
    <name type="common">Soft-shell clam</name>
    <dbReference type="NCBI Taxonomy" id="6604"/>
    <lineage>
        <taxon>Eukaryota</taxon>
        <taxon>Metazoa</taxon>
        <taxon>Spiralia</taxon>
        <taxon>Lophotrochozoa</taxon>
        <taxon>Mollusca</taxon>
        <taxon>Bivalvia</taxon>
        <taxon>Autobranchia</taxon>
        <taxon>Heteroconchia</taxon>
        <taxon>Euheterodonta</taxon>
        <taxon>Imparidentia</taxon>
        <taxon>Neoheterodontei</taxon>
        <taxon>Myida</taxon>
        <taxon>Myoidea</taxon>
        <taxon>Myidae</taxon>
        <taxon>Mya</taxon>
    </lineage>
</organism>
<dbReference type="InterPro" id="IPR003599">
    <property type="entry name" value="Ig_sub"/>
</dbReference>
<sequence>MLLYNEPDGVCSSVSETRTLLFHLIKQLVEQVKVNDSLVRGKSQQTTLTPTNPIVIENGTLTLTCKSTNDNPSYITWLRDNIAIGIIDNIGNDTCTPPDPSSGPNKTVYDYECQGRSLLTLTIKRVTSLSHGAGWKCSDEIENSNAINISVIVPPSEINITDPSSSIASFVENTTFTFTCTVTRTIPQAEVTWFYSNRTIDDTAIHQSVSATSKLNSDRTFSTASVLSLFGTRYINEGNIYCTANANNGSAIPPKEAPSIIEVNSGYEYSAIRNKSQTLTCTVLGGNPAPNITWDCTGGEMGETNYSSLVGPSTPVLSLVNATVFDKGTVSVIKGLNYEIECFAKSNPEADNYTWTFSNSDKVTYSETLNITAASERAIGEYTCEVSNTMVPTVDSPTKPNFYYGDLNDSLILNENLVMLRNETIDVKCVSYSRPGPPIYVWNLTNPPTVRRLGKHVVVEDKATVTSITFSGVPVDPVMEINQNDNVEFSCLVDSLPGSNISFALNSKAVANIQNATELTFKKEGMTCENDSGRYRCSAANMFNTEPDEQSFQINASQEQCLPFTLATSRHDRNRNEVISMSEKDLNPYAEIGEDIVGSKGPRGSYAELSATSSVRREPLAPPDKGEAASSKASDDYLHPVGGKKKEMQESDNNLKKEACNSGYMDMDVYANSSDEDDSNTKAGDRASYLNLKVAL</sequence>
<dbReference type="InterPro" id="IPR036179">
    <property type="entry name" value="Ig-like_dom_sf"/>
</dbReference>
<feature type="domain" description="Ig-like" evidence="7">
    <location>
        <begin position="163"/>
        <end position="253"/>
    </location>
</feature>
<evidence type="ECO:0000256" key="4">
    <source>
        <dbReference type="ARBA" id="ARBA00023180"/>
    </source>
</evidence>
<feature type="region of interest" description="Disordered" evidence="6">
    <location>
        <begin position="668"/>
        <end position="687"/>
    </location>
</feature>
<dbReference type="InterPro" id="IPR013783">
    <property type="entry name" value="Ig-like_fold"/>
</dbReference>
<dbReference type="InterPro" id="IPR003598">
    <property type="entry name" value="Ig_sub2"/>
</dbReference>
<evidence type="ECO:0000256" key="2">
    <source>
        <dbReference type="ARBA" id="ARBA00023136"/>
    </source>
</evidence>
<evidence type="ECO:0000256" key="6">
    <source>
        <dbReference type="SAM" id="MobiDB-lite"/>
    </source>
</evidence>
<dbReference type="SMART" id="SM00408">
    <property type="entry name" value="IGc2"/>
    <property type="match status" value="4"/>
</dbReference>
<name>A0ABY7E9B4_MYAAR</name>
<reference evidence="8" key="1">
    <citation type="submission" date="2022-11" db="EMBL/GenBank/DDBJ databases">
        <title>Centuries of genome instability and evolution in soft-shell clam transmissible cancer (bioRxiv).</title>
        <authorList>
            <person name="Hart S.F.M."/>
            <person name="Yonemitsu M.A."/>
            <person name="Giersch R.M."/>
            <person name="Beal B.F."/>
            <person name="Arriagada G."/>
            <person name="Davis B.W."/>
            <person name="Ostrander E.A."/>
            <person name="Goff S.P."/>
            <person name="Metzger M.J."/>
        </authorList>
    </citation>
    <scope>NUCLEOTIDE SEQUENCE</scope>
    <source>
        <strain evidence="8">MELC-2E11</strain>
        <tissue evidence="8">Siphon/mantle</tissue>
    </source>
</reference>
<evidence type="ECO:0000313" key="9">
    <source>
        <dbReference type="Proteomes" id="UP001164746"/>
    </source>
</evidence>
<dbReference type="PROSITE" id="PS50835">
    <property type="entry name" value="IG_LIKE"/>
    <property type="match status" value="4"/>
</dbReference>
<protein>
    <recommendedName>
        <fullName evidence="7">Ig-like domain-containing protein</fullName>
    </recommendedName>
</protein>